<name>A0A7W7YU09_9HYPH</name>
<dbReference type="Proteomes" id="UP000535406">
    <property type="component" value="Unassembled WGS sequence"/>
</dbReference>
<comment type="caution">
    <text evidence="1">The sequence shown here is derived from an EMBL/GenBank/DDBJ whole genome shotgun (WGS) entry which is preliminary data.</text>
</comment>
<dbReference type="RefSeq" id="WP_184143151.1">
    <property type="nucleotide sequence ID" value="NZ_JACHIK010000004.1"/>
</dbReference>
<dbReference type="EMBL" id="JACHIK010000004">
    <property type="protein sequence ID" value="MBB5042370.1"/>
    <property type="molecule type" value="Genomic_DNA"/>
</dbReference>
<organism evidence="1 2">
    <name type="scientific">Shinella fusca</name>
    <dbReference type="NCBI Taxonomy" id="544480"/>
    <lineage>
        <taxon>Bacteria</taxon>
        <taxon>Pseudomonadati</taxon>
        <taxon>Pseudomonadota</taxon>
        <taxon>Alphaproteobacteria</taxon>
        <taxon>Hyphomicrobiales</taxon>
        <taxon>Rhizobiaceae</taxon>
        <taxon>Shinella</taxon>
    </lineage>
</organism>
<accession>A0A7W7YU09</accession>
<reference evidence="1 2" key="1">
    <citation type="submission" date="2020-08" db="EMBL/GenBank/DDBJ databases">
        <title>Genomic Encyclopedia of Type Strains, Phase IV (KMG-IV): sequencing the most valuable type-strain genomes for metagenomic binning, comparative biology and taxonomic classification.</title>
        <authorList>
            <person name="Goeker M."/>
        </authorList>
    </citation>
    <scope>NUCLEOTIDE SEQUENCE [LARGE SCALE GENOMIC DNA]</scope>
    <source>
        <strain evidence="1 2">DSM 21319</strain>
    </source>
</reference>
<dbReference type="AlphaFoldDB" id="A0A7W7YU09"/>
<proteinExistence type="predicted"/>
<sequence length="78" mass="8811">MLQPIVLDFGLKFIRTIKQPVATIDIAELRRLFATGGRLRSPMSMPAAYRTDSFNLHVHQARTASDWKARRTQCGPQG</sequence>
<protein>
    <submittedName>
        <fullName evidence="1">Uncharacterized protein</fullName>
    </submittedName>
</protein>
<evidence type="ECO:0000313" key="2">
    <source>
        <dbReference type="Proteomes" id="UP000535406"/>
    </source>
</evidence>
<evidence type="ECO:0000313" key="1">
    <source>
        <dbReference type="EMBL" id="MBB5042370.1"/>
    </source>
</evidence>
<gene>
    <name evidence="1" type="ORF">HNQ66_001766</name>
</gene>
<keyword evidence="2" id="KW-1185">Reference proteome</keyword>